<evidence type="ECO:0000256" key="3">
    <source>
        <dbReference type="ARBA" id="ARBA00023125"/>
    </source>
</evidence>
<dbReference type="OrthoDB" id="8717159at2"/>
<dbReference type="InterPro" id="IPR036390">
    <property type="entry name" value="WH_DNA-bd_sf"/>
</dbReference>
<dbReference type="Proteomes" id="UP000267408">
    <property type="component" value="Unassembled WGS sequence"/>
</dbReference>
<dbReference type="EMBL" id="RJVJ01000001">
    <property type="protein sequence ID" value="ROR46446.1"/>
    <property type="molecule type" value="Genomic_DNA"/>
</dbReference>
<dbReference type="Gene3D" id="3.40.190.10">
    <property type="entry name" value="Periplasmic binding protein-like II"/>
    <property type="match status" value="2"/>
</dbReference>
<dbReference type="InterPro" id="IPR005119">
    <property type="entry name" value="LysR_subst-bd"/>
</dbReference>
<dbReference type="GO" id="GO:0003677">
    <property type="term" value="F:DNA binding"/>
    <property type="evidence" value="ECO:0007669"/>
    <property type="project" value="UniProtKB-KW"/>
</dbReference>
<comment type="caution">
    <text evidence="6">The sequence shown here is derived from an EMBL/GenBank/DDBJ whole genome shotgun (WGS) entry which is preliminary data.</text>
</comment>
<dbReference type="InterPro" id="IPR050389">
    <property type="entry name" value="LysR-type_TF"/>
</dbReference>
<dbReference type="RefSeq" id="WP_123559036.1">
    <property type="nucleotide sequence ID" value="NZ_RJVJ01000001.1"/>
</dbReference>
<evidence type="ECO:0000313" key="7">
    <source>
        <dbReference type="Proteomes" id="UP000267408"/>
    </source>
</evidence>
<feature type="domain" description="HTH lysR-type" evidence="5">
    <location>
        <begin position="6"/>
        <end position="63"/>
    </location>
</feature>
<dbReference type="InterPro" id="IPR037402">
    <property type="entry name" value="YidZ_PBP2"/>
</dbReference>
<sequence length="310" mass="33777">MNLATLDLNLLPALRALLEERNVTRAGQRLGLSQPATSAALARLRKHFDDQLLIRASNAYTPTPLGAALLTMTGPACDLLERVFTCQASFEPATAEREFTLLSSDYGAAVFGTRLARVLHTEAPGVRLRFQQVGPTLVDSITDFLGTADGLLLPHGVITGYPSLDLYTDRWVCLVADDHEEVANGLTLADLAHLPWAVYQRTHDAPATRQLALLGIEPRVEVSVGSFQLLPAMVAGTRRIALIQERLAALIGPHSGVRALPCPFDPVPLTEALWWHPVHTQDAAHQWLRETAARVGTELQEQTHPHPSGE</sequence>
<protein>
    <submittedName>
        <fullName evidence="6">DNA-binding transcriptional LysR family regulator</fullName>
    </submittedName>
</protein>
<dbReference type="Pfam" id="PF00126">
    <property type="entry name" value="HTH_1"/>
    <property type="match status" value="1"/>
</dbReference>
<accession>A0A8G1XFH6</accession>
<evidence type="ECO:0000256" key="1">
    <source>
        <dbReference type="ARBA" id="ARBA00009437"/>
    </source>
</evidence>
<dbReference type="SUPFAM" id="SSF46785">
    <property type="entry name" value="Winged helix' DNA-binding domain"/>
    <property type="match status" value="1"/>
</dbReference>
<evidence type="ECO:0000313" key="6">
    <source>
        <dbReference type="EMBL" id="ROR46446.1"/>
    </source>
</evidence>
<dbReference type="InterPro" id="IPR036388">
    <property type="entry name" value="WH-like_DNA-bd_sf"/>
</dbReference>
<keyword evidence="3 6" id="KW-0238">DNA-binding</keyword>
<proteinExistence type="inferred from homology"/>
<reference evidence="6 7" key="1">
    <citation type="submission" date="2018-11" db="EMBL/GenBank/DDBJ databases">
        <title>Sequencing the genomes of 1000 actinobacteria strains.</title>
        <authorList>
            <person name="Klenk H.-P."/>
        </authorList>
    </citation>
    <scope>NUCLEOTIDE SEQUENCE [LARGE SCALE GENOMIC DNA]</scope>
    <source>
        <strain evidence="6 7">DSM 44780</strain>
    </source>
</reference>
<dbReference type="Pfam" id="PF03466">
    <property type="entry name" value="LysR_substrate"/>
    <property type="match status" value="1"/>
</dbReference>
<evidence type="ECO:0000256" key="2">
    <source>
        <dbReference type="ARBA" id="ARBA00023015"/>
    </source>
</evidence>
<name>A0A8G1XFH6_9ACTN</name>
<dbReference type="SUPFAM" id="SSF53850">
    <property type="entry name" value="Periplasmic binding protein-like II"/>
    <property type="match status" value="1"/>
</dbReference>
<dbReference type="PANTHER" id="PTHR30118">
    <property type="entry name" value="HTH-TYPE TRANSCRIPTIONAL REGULATOR LEUO-RELATED"/>
    <property type="match status" value="1"/>
</dbReference>
<dbReference type="InterPro" id="IPR000847">
    <property type="entry name" value="LysR_HTH_N"/>
</dbReference>
<dbReference type="PANTHER" id="PTHR30118:SF15">
    <property type="entry name" value="TRANSCRIPTIONAL REGULATORY PROTEIN"/>
    <property type="match status" value="1"/>
</dbReference>
<dbReference type="Gene3D" id="1.10.10.10">
    <property type="entry name" value="Winged helix-like DNA-binding domain superfamily/Winged helix DNA-binding domain"/>
    <property type="match status" value="1"/>
</dbReference>
<keyword evidence="4" id="KW-0804">Transcription</keyword>
<dbReference type="PROSITE" id="PS50931">
    <property type="entry name" value="HTH_LYSR"/>
    <property type="match status" value="1"/>
</dbReference>
<dbReference type="AlphaFoldDB" id="A0A8G1XFH6"/>
<gene>
    <name evidence="6" type="ORF">EDD39_4717</name>
</gene>
<keyword evidence="2" id="KW-0805">Transcription regulation</keyword>
<organism evidence="6 7">
    <name type="scientific">Kitasatospora cineracea</name>
    <dbReference type="NCBI Taxonomy" id="88074"/>
    <lineage>
        <taxon>Bacteria</taxon>
        <taxon>Bacillati</taxon>
        <taxon>Actinomycetota</taxon>
        <taxon>Actinomycetes</taxon>
        <taxon>Kitasatosporales</taxon>
        <taxon>Streptomycetaceae</taxon>
        <taxon>Kitasatospora</taxon>
    </lineage>
</organism>
<dbReference type="GO" id="GO:0003700">
    <property type="term" value="F:DNA-binding transcription factor activity"/>
    <property type="evidence" value="ECO:0007669"/>
    <property type="project" value="InterPro"/>
</dbReference>
<comment type="similarity">
    <text evidence="1">Belongs to the LysR transcriptional regulatory family.</text>
</comment>
<dbReference type="CDD" id="cd08417">
    <property type="entry name" value="PBP2_Nitroaromatics_like"/>
    <property type="match status" value="1"/>
</dbReference>
<evidence type="ECO:0000256" key="4">
    <source>
        <dbReference type="ARBA" id="ARBA00023163"/>
    </source>
</evidence>
<dbReference type="PRINTS" id="PR00039">
    <property type="entry name" value="HTHLYSR"/>
</dbReference>
<evidence type="ECO:0000259" key="5">
    <source>
        <dbReference type="PROSITE" id="PS50931"/>
    </source>
</evidence>